<dbReference type="AlphaFoldDB" id="A0A432ZD07"/>
<keyword evidence="4" id="KW-1003">Cell membrane</keyword>
<evidence type="ECO:0000256" key="2">
    <source>
        <dbReference type="ARBA" id="ARBA00007986"/>
    </source>
</evidence>
<keyword evidence="13" id="KW-1185">Reference proteome</keyword>
<keyword evidence="9 10" id="KW-0472">Membrane</keyword>
<evidence type="ECO:0000259" key="11">
    <source>
        <dbReference type="Pfam" id="PF11356"/>
    </source>
</evidence>
<evidence type="ECO:0000256" key="5">
    <source>
        <dbReference type="ARBA" id="ARBA00022519"/>
    </source>
</evidence>
<keyword evidence="8 10" id="KW-1133">Transmembrane helix</keyword>
<dbReference type="InterPro" id="IPR001639">
    <property type="entry name" value="T2SS_protein-GspC"/>
</dbReference>
<dbReference type="Proteomes" id="UP000287908">
    <property type="component" value="Unassembled WGS sequence"/>
</dbReference>
<accession>A0A432ZD07</accession>
<dbReference type="Gene3D" id="2.30.30.830">
    <property type="match status" value="1"/>
</dbReference>
<dbReference type="InterPro" id="IPR024961">
    <property type="entry name" value="T2SS_GspC_N"/>
</dbReference>
<evidence type="ECO:0000256" key="9">
    <source>
        <dbReference type="ARBA" id="ARBA00023136"/>
    </source>
</evidence>
<reference evidence="12 13" key="1">
    <citation type="journal article" date="2011" name="Front. Microbiol.">
        <title>Genomic signatures of strain selection and enhancement in Bacillus atrophaeus var. globigii, a historical biowarfare simulant.</title>
        <authorList>
            <person name="Gibbons H.S."/>
            <person name="Broomall S.M."/>
            <person name="McNew L.A."/>
            <person name="Daligault H."/>
            <person name="Chapman C."/>
            <person name="Bruce D."/>
            <person name="Karavis M."/>
            <person name="Krepps M."/>
            <person name="McGregor P.A."/>
            <person name="Hong C."/>
            <person name="Park K.H."/>
            <person name="Akmal A."/>
            <person name="Feldman A."/>
            <person name="Lin J.S."/>
            <person name="Chang W.E."/>
            <person name="Higgs B.W."/>
            <person name="Demirev P."/>
            <person name="Lindquist J."/>
            <person name="Liem A."/>
            <person name="Fochler E."/>
            <person name="Read T.D."/>
            <person name="Tapia R."/>
            <person name="Johnson S."/>
            <person name="Bishop-Lilly K.A."/>
            <person name="Detter C."/>
            <person name="Han C."/>
            <person name="Sozhamannan S."/>
            <person name="Rosenzweig C.N."/>
            <person name="Skowronski E.W."/>
        </authorList>
    </citation>
    <scope>NUCLEOTIDE SEQUENCE [LARGE SCALE GENOMIC DNA]</scope>
    <source>
        <strain evidence="12 13">CL-SP19</strain>
    </source>
</reference>
<organism evidence="12 13">
    <name type="scientific">Idiomarina seosinensis</name>
    <dbReference type="NCBI Taxonomy" id="281739"/>
    <lineage>
        <taxon>Bacteria</taxon>
        <taxon>Pseudomonadati</taxon>
        <taxon>Pseudomonadota</taxon>
        <taxon>Gammaproteobacteria</taxon>
        <taxon>Alteromonadales</taxon>
        <taxon>Idiomarinaceae</taxon>
        <taxon>Idiomarina</taxon>
    </lineage>
</organism>
<comment type="subcellular location">
    <subcellularLocation>
        <location evidence="1">Cell inner membrane</location>
    </subcellularLocation>
</comment>
<evidence type="ECO:0000313" key="13">
    <source>
        <dbReference type="Proteomes" id="UP000287908"/>
    </source>
</evidence>
<feature type="domain" description="Type II secretion system protein GspC N-terminal" evidence="11">
    <location>
        <begin position="32"/>
        <end position="165"/>
    </location>
</feature>
<evidence type="ECO:0000256" key="8">
    <source>
        <dbReference type="ARBA" id="ARBA00022989"/>
    </source>
</evidence>
<keyword evidence="7" id="KW-0653">Protein transport</keyword>
<evidence type="ECO:0000256" key="6">
    <source>
        <dbReference type="ARBA" id="ARBA00022692"/>
    </source>
</evidence>
<dbReference type="SUPFAM" id="SSF50156">
    <property type="entry name" value="PDZ domain-like"/>
    <property type="match status" value="1"/>
</dbReference>
<dbReference type="PROSITE" id="PS01141">
    <property type="entry name" value="T2SP_C"/>
    <property type="match status" value="1"/>
</dbReference>
<protein>
    <submittedName>
        <fullName evidence="12">Type II secretion system protein GspC</fullName>
    </submittedName>
</protein>
<keyword evidence="3" id="KW-0813">Transport</keyword>
<evidence type="ECO:0000256" key="1">
    <source>
        <dbReference type="ARBA" id="ARBA00004533"/>
    </source>
</evidence>
<dbReference type="Pfam" id="PF11356">
    <property type="entry name" value="T2SSC"/>
    <property type="match status" value="1"/>
</dbReference>
<comment type="caution">
    <text evidence="12">The sequence shown here is derived from an EMBL/GenBank/DDBJ whole genome shotgun (WGS) entry which is preliminary data.</text>
</comment>
<evidence type="ECO:0000256" key="4">
    <source>
        <dbReference type="ARBA" id="ARBA00022475"/>
    </source>
</evidence>
<comment type="similarity">
    <text evidence="2">Belongs to the GSP C family.</text>
</comment>
<keyword evidence="6 10" id="KW-0812">Transmembrane</keyword>
<dbReference type="EMBL" id="PIQF01000002">
    <property type="protein sequence ID" value="RUO75791.1"/>
    <property type="molecule type" value="Genomic_DNA"/>
</dbReference>
<dbReference type="Gene3D" id="2.30.42.10">
    <property type="match status" value="1"/>
</dbReference>
<gene>
    <name evidence="12" type="primary">gspC</name>
    <name evidence="12" type="ORF">CWI81_06580</name>
</gene>
<evidence type="ECO:0000313" key="12">
    <source>
        <dbReference type="EMBL" id="RUO75791.1"/>
    </source>
</evidence>
<dbReference type="GO" id="GO:0015628">
    <property type="term" value="P:protein secretion by the type II secretion system"/>
    <property type="evidence" value="ECO:0007669"/>
    <property type="project" value="InterPro"/>
</dbReference>
<dbReference type="NCBIfam" id="TIGR01713">
    <property type="entry name" value="typeII_sec_gspC"/>
    <property type="match status" value="1"/>
</dbReference>
<evidence type="ECO:0000256" key="10">
    <source>
        <dbReference type="SAM" id="Phobius"/>
    </source>
</evidence>
<name>A0A432ZD07_9GAMM</name>
<dbReference type="GO" id="GO:0005886">
    <property type="term" value="C:plasma membrane"/>
    <property type="evidence" value="ECO:0007669"/>
    <property type="project" value="UniProtKB-SubCell"/>
</dbReference>
<evidence type="ECO:0000256" key="3">
    <source>
        <dbReference type="ARBA" id="ARBA00022448"/>
    </source>
</evidence>
<feature type="transmembrane region" description="Helical" evidence="10">
    <location>
        <begin position="21"/>
        <end position="46"/>
    </location>
</feature>
<proteinExistence type="inferred from homology"/>
<sequence>MARELSKLQIRSVANSQLISIALNIATTVAWLLVAALAVQLIWWLITPVSNNSDTLELPAYHVSGRAENRVNLTQIKSHNIFGTAAEQRSRSRIESAPETQLNVRLIGVSASSNPLRSAAIIEQRGQQQTYIVGEELANSNVTIEDIYADRVILDNSGSLEVLKLEDIGESRPALSLKIGGSDSEAAELSPDNVSEAREKLTANPESMLDYVEISPIVVNGSLKGYRLRPGNQPELFNQAGFQSGDIAVSINGLDLTNMQQAMEAGQLLQNARQLTVTILRNDEQMELDIEL</sequence>
<keyword evidence="5" id="KW-0997">Cell inner membrane</keyword>
<evidence type="ECO:0000256" key="7">
    <source>
        <dbReference type="ARBA" id="ARBA00022927"/>
    </source>
</evidence>
<dbReference type="GO" id="GO:0015627">
    <property type="term" value="C:type II protein secretion system complex"/>
    <property type="evidence" value="ECO:0007669"/>
    <property type="project" value="InterPro"/>
</dbReference>
<dbReference type="InterPro" id="IPR036034">
    <property type="entry name" value="PDZ_sf"/>
</dbReference>